<name>A0A1X7UB02_AMPQE</name>
<proteinExistence type="predicted"/>
<evidence type="ECO:0000256" key="2">
    <source>
        <dbReference type="ARBA" id="ARBA00022723"/>
    </source>
</evidence>
<accession>A0A1X7UB02</accession>
<comment type="subcellular location">
    <subcellularLocation>
        <location evidence="1">Nucleus</location>
    </subcellularLocation>
</comment>
<dbReference type="OrthoDB" id="10046233at2759"/>
<dbReference type="PANTHER" id="PTHR46481">
    <property type="entry name" value="ZINC FINGER BED DOMAIN-CONTAINING PROTEIN 4"/>
    <property type="match status" value="1"/>
</dbReference>
<keyword evidence="3" id="KW-0863">Zinc-finger</keyword>
<keyword evidence="4" id="KW-0862">Zinc</keyword>
<sequence>MSNTIFFTYVINLLINTGKYLIFTEKALEESQKSAKNNDQVTLLTFIGGKKYSTTDPLETSAFKRFTQVLDSGFVVPSRKHFSYTLLESKDQAITAKVKDQLHLAKVVALTLDLWSNRQMRGYLGITCHFINDNWAMQYIMICCKRVWGRHTAENFAHCYDEVTSAFNSSDKVTTVVTDIAYNVVKAFRLPGFDDTDDEEEILSYDDELHEDDGILFLNEEDSQESVVLMIIL</sequence>
<organism evidence="6">
    <name type="scientific">Amphimedon queenslandica</name>
    <name type="common">Sponge</name>
    <dbReference type="NCBI Taxonomy" id="400682"/>
    <lineage>
        <taxon>Eukaryota</taxon>
        <taxon>Metazoa</taxon>
        <taxon>Porifera</taxon>
        <taxon>Demospongiae</taxon>
        <taxon>Heteroscleromorpha</taxon>
        <taxon>Haplosclerida</taxon>
        <taxon>Niphatidae</taxon>
        <taxon>Amphimedon</taxon>
    </lineage>
</organism>
<dbReference type="GO" id="GO:0005634">
    <property type="term" value="C:nucleus"/>
    <property type="evidence" value="ECO:0007669"/>
    <property type="project" value="UniProtKB-SubCell"/>
</dbReference>
<evidence type="ECO:0000313" key="6">
    <source>
        <dbReference type="EnsemblMetazoa" id="Aqu2.1.24843_001"/>
    </source>
</evidence>
<protein>
    <recommendedName>
        <fullName evidence="7">DUF659 domain-containing protein</fullName>
    </recommendedName>
</protein>
<dbReference type="InParanoid" id="A0A1X7UB02"/>
<dbReference type="InterPro" id="IPR052035">
    <property type="entry name" value="ZnF_BED_domain_contain"/>
</dbReference>
<dbReference type="eggNOG" id="KOG1121">
    <property type="taxonomic scope" value="Eukaryota"/>
</dbReference>
<dbReference type="EnsemblMetazoa" id="Aqu2.1.24843_001">
    <property type="protein sequence ID" value="Aqu2.1.24843_001"/>
    <property type="gene ID" value="Aqu2.1.24843"/>
</dbReference>
<keyword evidence="5" id="KW-0539">Nucleus</keyword>
<dbReference type="GO" id="GO:0008270">
    <property type="term" value="F:zinc ion binding"/>
    <property type="evidence" value="ECO:0007669"/>
    <property type="project" value="UniProtKB-KW"/>
</dbReference>
<evidence type="ECO:0008006" key="7">
    <source>
        <dbReference type="Google" id="ProtNLM"/>
    </source>
</evidence>
<dbReference type="AlphaFoldDB" id="A0A1X7UB02"/>
<keyword evidence="2" id="KW-0479">Metal-binding</keyword>
<reference evidence="6" key="1">
    <citation type="submission" date="2017-05" db="UniProtKB">
        <authorList>
            <consortium name="EnsemblMetazoa"/>
        </authorList>
    </citation>
    <scope>IDENTIFICATION</scope>
</reference>
<evidence type="ECO:0000256" key="4">
    <source>
        <dbReference type="ARBA" id="ARBA00022833"/>
    </source>
</evidence>
<evidence type="ECO:0000256" key="3">
    <source>
        <dbReference type="ARBA" id="ARBA00022771"/>
    </source>
</evidence>
<dbReference type="PANTHER" id="PTHR46481:SF10">
    <property type="entry name" value="ZINC FINGER BED DOMAIN-CONTAINING PROTEIN 39"/>
    <property type="match status" value="1"/>
</dbReference>
<evidence type="ECO:0000256" key="5">
    <source>
        <dbReference type="ARBA" id="ARBA00023242"/>
    </source>
</evidence>
<dbReference type="SUPFAM" id="SSF53098">
    <property type="entry name" value="Ribonuclease H-like"/>
    <property type="match status" value="1"/>
</dbReference>
<dbReference type="InterPro" id="IPR012337">
    <property type="entry name" value="RNaseH-like_sf"/>
</dbReference>
<evidence type="ECO:0000256" key="1">
    <source>
        <dbReference type="ARBA" id="ARBA00004123"/>
    </source>
</evidence>